<evidence type="ECO:0000313" key="1">
    <source>
        <dbReference type="EMBL" id="CEG41681.1"/>
    </source>
</evidence>
<keyword evidence="2" id="KW-1185">Reference proteome</keyword>
<protein>
    <submittedName>
        <fullName evidence="1">Uncharacterized protein</fullName>
    </submittedName>
</protein>
<reference evidence="2" key="1">
    <citation type="submission" date="2014-09" db="EMBL/GenBank/DDBJ databases">
        <authorList>
            <person name="Sharma Rahul"/>
            <person name="Thines Marco"/>
        </authorList>
    </citation>
    <scope>NUCLEOTIDE SEQUENCE [LARGE SCALE GENOMIC DNA]</scope>
</reference>
<evidence type="ECO:0000313" key="2">
    <source>
        <dbReference type="Proteomes" id="UP000054928"/>
    </source>
</evidence>
<organism evidence="1 2">
    <name type="scientific">Plasmopara halstedii</name>
    <name type="common">Downy mildew of sunflower</name>
    <dbReference type="NCBI Taxonomy" id="4781"/>
    <lineage>
        <taxon>Eukaryota</taxon>
        <taxon>Sar</taxon>
        <taxon>Stramenopiles</taxon>
        <taxon>Oomycota</taxon>
        <taxon>Peronosporomycetes</taxon>
        <taxon>Peronosporales</taxon>
        <taxon>Peronosporaceae</taxon>
        <taxon>Plasmopara</taxon>
    </lineage>
</organism>
<dbReference type="GeneID" id="36409603"/>
<dbReference type="EMBL" id="CCYD01000586">
    <property type="protein sequence ID" value="CEG41681.1"/>
    <property type="molecule type" value="Genomic_DNA"/>
</dbReference>
<name>A0A0P1AJY7_PLAHL</name>
<accession>A0A0P1AJY7</accession>
<proteinExistence type="predicted"/>
<dbReference type="Proteomes" id="UP000054928">
    <property type="component" value="Unassembled WGS sequence"/>
</dbReference>
<dbReference type="RefSeq" id="XP_024578050.1">
    <property type="nucleotide sequence ID" value="XM_024727477.2"/>
</dbReference>
<dbReference type="AlphaFoldDB" id="A0A0P1AJY7"/>
<sequence>MQSPTQNPPFSVTWQQSTASKSLFDKPGLAKNPNGYHINMSVPPATILTKISHLNERNGKIICCLPD</sequence>